<dbReference type="Proteomes" id="UP000297739">
    <property type="component" value="Unassembled WGS sequence"/>
</dbReference>
<dbReference type="AlphaFoldDB" id="A0A4Z0PHL4"/>
<dbReference type="RefSeq" id="WP_135498658.1">
    <property type="nucleotide sequence ID" value="NZ_SRLD01000031.1"/>
</dbReference>
<dbReference type="InterPro" id="IPR040841">
    <property type="entry name" value="Luciferase_dom"/>
</dbReference>
<proteinExistence type="predicted"/>
<dbReference type="EMBL" id="SRLD01000031">
    <property type="protein sequence ID" value="TGE14715.1"/>
    <property type="molecule type" value="Genomic_DNA"/>
</dbReference>
<feature type="domain" description="Luciferase" evidence="1">
    <location>
        <begin position="57"/>
        <end position="119"/>
    </location>
</feature>
<keyword evidence="3" id="KW-1185">Reference proteome</keyword>
<evidence type="ECO:0000259" key="1">
    <source>
        <dbReference type="Pfam" id="PF17648"/>
    </source>
</evidence>
<evidence type="ECO:0000313" key="2">
    <source>
        <dbReference type="EMBL" id="TGE14715.1"/>
    </source>
</evidence>
<dbReference type="OrthoDB" id="883007at2"/>
<comment type="caution">
    <text evidence="2">The sequence shown here is derived from an EMBL/GenBank/DDBJ whole genome shotgun (WGS) entry which is preliminary data.</text>
</comment>
<organism evidence="2 3">
    <name type="scientific">Hymenobacter elongatus</name>
    <dbReference type="NCBI Taxonomy" id="877208"/>
    <lineage>
        <taxon>Bacteria</taxon>
        <taxon>Pseudomonadati</taxon>
        <taxon>Bacteroidota</taxon>
        <taxon>Cytophagia</taxon>
        <taxon>Cytophagales</taxon>
        <taxon>Hymenobacteraceae</taxon>
        <taxon>Hymenobacter</taxon>
    </lineage>
</organism>
<accession>A0A4Z0PHL4</accession>
<gene>
    <name evidence="2" type="ORF">E5J99_15150</name>
</gene>
<protein>
    <recommendedName>
        <fullName evidence="1">Luciferase domain-containing protein</fullName>
    </recommendedName>
</protein>
<sequence length="144" mass="15492">MTLSEKGPLTPVSTLAAVFEPISLTIQRWPGITAAAHWDLYRVGELVDGADFYVGDEELGHLHLNGEAHLATSPALGAALVAGGLARPLRFGGAAYRGWTEFSVRTAADAAHATWLFELNYQRLQGRPEAELVAEIATRQPASR</sequence>
<dbReference type="Pfam" id="PF17648">
    <property type="entry name" value="Luciferase"/>
    <property type="match status" value="1"/>
</dbReference>
<name>A0A4Z0PHL4_9BACT</name>
<evidence type="ECO:0000313" key="3">
    <source>
        <dbReference type="Proteomes" id="UP000297739"/>
    </source>
</evidence>
<reference evidence="2 3" key="1">
    <citation type="submission" date="2019-04" db="EMBL/GenBank/DDBJ databases">
        <authorList>
            <person name="Feng G."/>
            <person name="Zhang J."/>
            <person name="Zhu H."/>
        </authorList>
    </citation>
    <scope>NUCLEOTIDE SEQUENCE [LARGE SCALE GENOMIC DNA]</scope>
    <source>
        <strain evidence="2 3">JCM 17223</strain>
    </source>
</reference>